<dbReference type="Gene3D" id="2.40.128.260">
    <property type="entry name" value="Type IV secretion system, VirB10/TraB/TrbI"/>
    <property type="match status" value="1"/>
</dbReference>
<name>B9KHA8_ANAMF</name>
<keyword evidence="3 7" id="KW-0812">Transmembrane</keyword>
<organism evidence="8 9">
    <name type="scientific">Anaplasma marginale (strain Florida)</name>
    <dbReference type="NCBI Taxonomy" id="320483"/>
    <lineage>
        <taxon>Bacteria</taxon>
        <taxon>Pseudomonadati</taxon>
        <taxon>Pseudomonadota</taxon>
        <taxon>Alphaproteobacteria</taxon>
        <taxon>Rickettsiales</taxon>
        <taxon>Anaplasmataceae</taxon>
        <taxon>Anaplasma</taxon>
    </lineage>
</organism>
<evidence type="ECO:0000256" key="2">
    <source>
        <dbReference type="ARBA" id="ARBA00010265"/>
    </source>
</evidence>
<evidence type="ECO:0000256" key="1">
    <source>
        <dbReference type="ARBA" id="ARBA00004167"/>
    </source>
</evidence>
<dbReference type="Pfam" id="PF03743">
    <property type="entry name" value="TrbI"/>
    <property type="match status" value="1"/>
</dbReference>
<dbReference type="AlphaFoldDB" id="B9KHA8"/>
<feature type="region of interest" description="Disordered" evidence="6">
    <location>
        <begin position="195"/>
        <end position="229"/>
    </location>
</feature>
<proteinExistence type="inferred from homology"/>
<dbReference type="CDD" id="cd16429">
    <property type="entry name" value="VirB10"/>
    <property type="match status" value="1"/>
</dbReference>
<keyword evidence="5 7" id="KW-0472">Membrane</keyword>
<protein>
    <submittedName>
        <fullName evidence="8">VirB10 protein (VirB10)</fullName>
    </submittedName>
</protein>
<keyword evidence="4 7" id="KW-1133">Transmembrane helix</keyword>
<comment type="similarity">
    <text evidence="2">Belongs to the TrbI/VirB10 family.</text>
</comment>
<dbReference type="SMR" id="B9KHA8"/>
<evidence type="ECO:0000256" key="4">
    <source>
        <dbReference type="ARBA" id="ARBA00022989"/>
    </source>
</evidence>
<dbReference type="InterPro" id="IPR005498">
    <property type="entry name" value="T4SS_VirB10/TraB/TrbI"/>
</dbReference>
<dbReference type="GO" id="GO:0016020">
    <property type="term" value="C:membrane"/>
    <property type="evidence" value="ECO:0007669"/>
    <property type="project" value="UniProtKB-SubCell"/>
</dbReference>
<evidence type="ECO:0000256" key="5">
    <source>
        <dbReference type="ARBA" id="ARBA00023136"/>
    </source>
</evidence>
<accession>B9KHA8</accession>
<evidence type="ECO:0000313" key="9">
    <source>
        <dbReference type="Proteomes" id="UP000007307"/>
    </source>
</evidence>
<evidence type="ECO:0000256" key="7">
    <source>
        <dbReference type="SAM" id="Phobius"/>
    </source>
</evidence>
<gene>
    <name evidence="8" type="primary">virB10</name>
    <name evidence="8" type="ordered locus">AMF_994</name>
</gene>
<dbReference type="Proteomes" id="UP000007307">
    <property type="component" value="Chromosome"/>
</dbReference>
<dbReference type="HOGENOM" id="CLU_041915_0_0_5"/>
<dbReference type="STRING" id="320483.AMF_994"/>
<reference evidence="8 9" key="1">
    <citation type="journal article" date="2009" name="BMC Genomics">
        <title>Conservation in the face of diversity: multistrain analysis of an intracellular bacterium.</title>
        <authorList>
            <person name="Dark M.J."/>
            <person name="Herndon D.R."/>
            <person name="Kappmeyer L.S."/>
            <person name="Gonzales M.P."/>
            <person name="Nordeen E."/>
            <person name="Palmer G.H."/>
            <person name="Knowles D.P. Jr."/>
            <person name="Brayton K.A."/>
        </authorList>
    </citation>
    <scope>NUCLEOTIDE SEQUENCE [LARGE SCALE GENOMIC DNA]</scope>
    <source>
        <strain evidence="8 9">Florida</strain>
    </source>
</reference>
<sequence>MSLGMSDETKDNNYGDGVEESVNVVGVHKSKKLFVVLVVCAITGMAYYMFFRGSGTTETSEEPQPVIEKQDVDKLLKESEAPAQETAPRILTPPPKLPDLPPLVMPTAPELPTLARIAKKKKEEPVVEETKEILPPAAESFFEPELQRRPMEDDGPPQHIPMPYRPGGGAIPEPVPSFLGYDREKRGTPMIVLGGGGDGGPSEDGGGQGTDSRFSTWSTLDGTSSPSVKATRVGDPGYVILQGHMIDAVLETAINSDIPGVLRAIVSRDVYAEAGNMVMIPKGSRLIGSYFFDASGNNTRVTVSWSRVILPHGIDIQINSAGTDELGRNGSAGFIDTKMGNVLTSTILLAGVSMGTAFVTSKIPALQSEIKDTTEEKGEKKKEEKSSTLPVKIVSDAVKDFSESMKALIKKYVDTSKPTIYVDQGTVMKVFVNQDIVFPREAVRR</sequence>
<evidence type="ECO:0000313" key="8">
    <source>
        <dbReference type="EMBL" id="ACM49812.1"/>
    </source>
</evidence>
<evidence type="ECO:0000256" key="6">
    <source>
        <dbReference type="SAM" id="MobiDB-lite"/>
    </source>
</evidence>
<comment type="subcellular location">
    <subcellularLocation>
        <location evidence="1">Membrane</location>
        <topology evidence="1">Single-pass membrane protein</topology>
    </subcellularLocation>
</comment>
<dbReference type="eggNOG" id="COG2948">
    <property type="taxonomic scope" value="Bacteria"/>
</dbReference>
<feature type="compositionally biased region" description="Polar residues" evidence="6">
    <location>
        <begin position="212"/>
        <end position="228"/>
    </location>
</feature>
<dbReference type="KEGG" id="amf:AMF_994"/>
<feature type="compositionally biased region" description="Gly residues" evidence="6">
    <location>
        <begin position="195"/>
        <end position="209"/>
    </location>
</feature>
<dbReference type="EMBL" id="CP001079">
    <property type="protein sequence ID" value="ACM49812.1"/>
    <property type="molecule type" value="Genomic_DNA"/>
</dbReference>
<evidence type="ECO:0000256" key="3">
    <source>
        <dbReference type="ARBA" id="ARBA00022692"/>
    </source>
</evidence>
<dbReference type="InterPro" id="IPR042217">
    <property type="entry name" value="T4SS_VirB10/TrbI"/>
</dbReference>
<feature type="transmembrane region" description="Helical" evidence="7">
    <location>
        <begin position="33"/>
        <end position="51"/>
    </location>
</feature>
<keyword evidence="9" id="KW-1185">Reference proteome</keyword>